<feature type="non-terminal residue" evidence="3">
    <location>
        <position position="395"/>
    </location>
</feature>
<keyword evidence="2" id="KW-0812">Transmembrane</keyword>
<evidence type="ECO:0000256" key="2">
    <source>
        <dbReference type="SAM" id="Phobius"/>
    </source>
</evidence>
<name>A0A9P5YGX8_9AGAR</name>
<proteinExistence type="predicted"/>
<evidence type="ECO:0000313" key="3">
    <source>
        <dbReference type="EMBL" id="KAF9468703.1"/>
    </source>
</evidence>
<feature type="region of interest" description="Disordered" evidence="1">
    <location>
        <begin position="18"/>
        <end position="61"/>
    </location>
</feature>
<dbReference type="AlphaFoldDB" id="A0A9P5YGX8"/>
<reference evidence="3" key="1">
    <citation type="submission" date="2020-11" db="EMBL/GenBank/DDBJ databases">
        <authorList>
            <consortium name="DOE Joint Genome Institute"/>
            <person name="Ahrendt S."/>
            <person name="Riley R."/>
            <person name="Andreopoulos W."/>
            <person name="Labutti K."/>
            <person name="Pangilinan J."/>
            <person name="Ruiz-Duenas F.J."/>
            <person name="Barrasa J.M."/>
            <person name="Sanchez-Garcia M."/>
            <person name="Camarero S."/>
            <person name="Miyauchi S."/>
            <person name="Serrano A."/>
            <person name="Linde D."/>
            <person name="Babiker R."/>
            <person name="Drula E."/>
            <person name="Ayuso-Fernandez I."/>
            <person name="Pacheco R."/>
            <person name="Padilla G."/>
            <person name="Ferreira P."/>
            <person name="Barriuso J."/>
            <person name="Kellner H."/>
            <person name="Castanera R."/>
            <person name="Alfaro M."/>
            <person name="Ramirez L."/>
            <person name="Pisabarro A.G."/>
            <person name="Kuo A."/>
            <person name="Tritt A."/>
            <person name="Lipzen A."/>
            <person name="He G."/>
            <person name="Yan M."/>
            <person name="Ng V."/>
            <person name="Cullen D."/>
            <person name="Martin F."/>
            <person name="Rosso M.-N."/>
            <person name="Henrissat B."/>
            <person name="Hibbett D."/>
            <person name="Martinez A.T."/>
            <person name="Grigoriev I.V."/>
        </authorList>
    </citation>
    <scope>NUCLEOTIDE SEQUENCE</scope>
    <source>
        <strain evidence="3">CBS 247.69</strain>
    </source>
</reference>
<gene>
    <name evidence="3" type="ORF">BDZ94DRAFT_1287156</name>
</gene>
<keyword evidence="2" id="KW-0472">Membrane</keyword>
<comment type="caution">
    <text evidence="3">The sequence shown here is derived from an EMBL/GenBank/DDBJ whole genome shotgun (WGS) entry which is preliminary data.</text>
</comment>
<feature type="transmembrane region" description="Helical" evidence="2">
    <location>
        <begin position="199"/>
        <end position="219"/>
    </location>
</feature>
<dbReference type="Proteomes" id="UP000807353">
    <property type="component" value="Unassembled WGS sequence"/>
</dbReference>
<keyword evidence="4" id="KW-1185">Reference proteome</keyword>
<dbReference type="EMBL" id="MU150232">
    <property type="protein sequence ID" value="KAF9468703.1"/>
    <property type="molecule type" value="Genomic_DNA"/>
</dbReference>
<accession>A0A9P5YGX8</accession>
<keyword evidence="2" id="KW-1133">Transmembrane helix</keyword>
<evidence type="ECO:0000256" key="1">
    <source>
        <dbReference type="SAM" id="MobiDB-lite"/>
    </source>
</evidence>
<organism evidence="3 4">
    <name type="scientific">Collybia nuda</name>
    <dbReference type="NCBI Taxonomy" id="64659"/>
    <lineage>
        <taxon>Eukaryota</taxon>
        <taxon>Fungi</taxon>
        <taxon>Dikarya</taxon>
        <taxon>Basidiomycota</taxon>
        <taxon>Agaricomycotina</taxon>
        <taxon>Agaricomycetes</taxon>
        <taxon>Agaricomycetidae</taxon>
        <taxon>Agaricales</taxon>
        <taxon>Tricholomatineae</taxon>
        <taxon>Clitocybaceae</taxon>
        <taxon>Collybia</taxon>
    </lineage>
</organism>
<dbReference type="OrthoDB" id="5582002at2759"/>
<sequence>MDYDRKSAVSSFYGGRKSSLDALNADFPTNHGPTRPRDDASSFYHPEQGGRGSVDMLNGGHSSTAGYNRGSFFHAGREEPLKGGRDELEAGNHGADGVWDVYADFNNAGPRYSTAFGHAEQGYHQLPPSTPRGEETATTLGPVELVTVPAMGAEWKRSELRDMTKAGRREKKAESRREKWKAWNRGERGICGRYFTRKVFVFTLFGLCGAIALVLGFTIPRVPAFSFNDTTPIAKATGNWNATVPTYINVAPANFSFPAFASLRVDTNSNYLPLKFNYLRATIYDSDTLIQIATGDLGHKTLPAKSFPDILLPLNFTYVASNTSDVTYRNVYDACKNRGLFPNGIRQRSYSLPWLSPMSNIITTAMKIRLVLDIGIAGLPSEHHASTQISDAACP</sequence>
<protein>
    <submittedName>
        <fullName evidence="3">Uncharacterized protein</fullName>
    </submittedName>
</protein>
<evidence type="ECO:0000313" key="4">
    <source>
        <dbReference type="Proteomes" id="UP000807353"/>
    </source>
</evidence>